<comment type="similarity">
    <text evidence="1">Belongs to the class-A beta-lactamase family.</text>
</comment>
<evidence type="ECO:0000259" key="3">
    <source>
        <dbReference type="Pfam" id="PF00144"/>
    </source>
</evidence>
<dbReference type="GO" id="GO:0016787">
    <property type="term" value="F:hydrolase activity"/>
    <property type="evidence" value="ECO:0007669"/>
    <property type="project" value="UniProtKB-KW"/>
</dbReference>
<dbReference type="GeneID" id="5430830"/>
<dbReference type="VEuPathDB" id="FungiDB:Bcin05g00530"/>
<dbReference type="AlphaFoldDB" id="A0A384JGB1"/>
<reference evidence="4 5" key="3">
    <citation type="journal article" date="2017" name="Mol. Plant Pathol.">
        <title>A gapless genome sequence of the fungus Botrytis cinerea.</title>
        <authorList>
            <person name="Van Kan J.A."/>
            <person name="Stassen J.H."/>
            <person name="Mosbach A."/>
            <person name="Van Der Lee T.A."/>
            <person name="Faino L."/>
            <person name="Farmer A.D."/>
            <person name="Papasotiriou D.G."/>
            <person name="Zhou S."/>
            <person name="Seidl M.F."/>
            <person name="Cottam E."/>
            <person name="Edel D."/>
            <person name="Hahn M."/>
            <person name="Schwartz D.C."/>
            <person name="Dietrich R.A."/>
            <person name="Widdison S."/>
            <person name="Scalliet G."/>
        </authorList>
    </citation>
    <scope>NUCLEOTIDE SEQUENCE [LARGE SCALE GENOMIC DNA]</scope>
    <source>
        <strain evidence="4 5">B05.10</strain>
    </source>
</reference>
<name>A0A384JGB1_BOTFB</name>
<evidence type="ECO:0000313" key="5">
    <source>
        <dbReference type="Proteomes" id="UP000001798"/>
    </source>
</evidence>
<keyword evidence="2" id="KW-0378">Hydrolase</keyword>
<organism evidence="4 5">
    <name type="scientific">Botryotinia fuckeliana (strain B05.10)</name>
    <name type="common">Noble rot fungus</name>
    <name type="synonym">Botrytis cinerea</name>
    <dbReference type="NCBI Taxonomy" id="332648"/>
    <lineage>
        <taxon>Eukaryota</taxon>
        <taxon>Fungi</taxon>
        <taxon>Dikarya</taxon>
        <taxon>Ascomycota</taxon>
        <taxon>Pezizomycotina</taxon>
        <taxon>Leotiomycetes</taxon>
        <taxon>Helotiales</taxon>
        <taxon>Sclerotiniaceae</taxon>
        <taxon>Botrytis</taxon>
    </lineage>
</organism>
<dbReference type="SUPFAM" id="SSF56601">
    <property type="entry name" value="beta-lactamase/transpeptidase-like"/>
    <property type="match status" value="1"/>
</dbReference>
<dbReference type="RefSeq" id="XP_001550329.2">
    <property type="nucleotide sequence ID" value="XM_001550279.2"/>
</dbReference>
<protein>
    <recommendedName>
        <fullName evidence="3">Beta-lactamase-related domain-containing protein</fullName>
    </recommendedName>
</protein>
<evidence type="ECO:0000313" key="4">
    <source>
        <dbReference type="EMBL" id="ATZ49628.1"/>
    </source>
</evidence>
<dbReference type="InterPro" id="IPR012338">
    <property type="entry name" value="Beta-lactam/transpept-like"/>
</dbReference>
<dbReference type="PANTHER" id="PTHR43283">
    <property type="entry name" value="BETA-LACTAMASE-RELATED"/>
    <property type="match status" value="1"/>
</dbReference>
<dbReference type="Gene3D" id="3.40.710.10">
    <property type="entry name" value="DD-peptidase/beta-lactamase superfamily"/>
    <property type="match status" value="1"/>
</dbReference>
<dbReference type="Pfam" id="PF00144">
    <property type="entry name" value="Beta-lactamase"/>
    <property type="match status" value="1"/>
</dbReference>
<keyword evidence="5" id="KW-1185">Reference proteome</keyword>
<dbReference type="EMBL" id="CP009809">
    <property type="protein sequence ID" value="ATZ49628.1"/>
    <property type="molecule type" value="Genomic_DNA"/>
</dbReference>
<dbReference type="OrthoDB" id="428260at2759"/>
<evidence type="ECO:0000256" key="2">
    <source>
        <dbReference type="ARBA" id="ARBA00022801"/>
    </source>
</evidence>
<dbReference type="PANTHER" id="PTHR43283:SF17">
    <property type="entry name" value="(LOVD), PUTATIVE (AFU_ORTHOLOGUE AFUA_5G00920)-RELATED"/>
    <property type="match status" value="1"/>
</dbReference>
<accession>A0A384JGB1</accession>
<evidence type="ECO:0000256" key="1">
    <source>
        <dbReference type="ARBA" id="ARBA00009009"/>
    </source>
</evidence>
<feature type="domain" description="Beta-lactamase-related" evidence="3">
    <location>
        <begin position="7"/>
        <end position="386"/>
    </location>
</feature>
<proteinExistence type="inferred from homology"/>
<dbReference type="InterPro" id="IPR001466">
    <property type="entry name" value="Beta-lactam-related"/>
</dbReference>
<reference evidence="4 5" key="1">
    <citation type="journal article" date="2011" name="PLoS Genet.">
        <title>Genomic analysis of the necrotrophic fungal pathogens Sclerotinia sclerotiorum and Botrytis cinerea.</title>
        <authorList>
            <person name="Amselem J."/>
            <person name="Cuomo C.A."/>
            <person name="van Kan J.A."/>
            <person name="Viaud M."/>
            <person name="Benito E.P."/>
            <person name="Couloux A."/>
            <person name="Coutinho P.M."/>
            <person name="de Vries R.P."/>
            <person name="Dyer P.S."/>
            <person name="Fillinger S."/>
            <person name="Fournier E."/>
            <person name="Gout L."/>
            <person name="Hahn M."/>
            <person name="Kohn L."/>
            <person name="Lapalu N."/>
            <person name="Plummer K.M."/>
            <person name="Pradier J.M."/>
            <person name="Quevillon E."/>
            <person name="Sharon A."/>
            <person name="Simon A."/>
            <person name="ten Have A."/>
            <person name="Tudzynski B."/>
            <person name="Tudzynski P."/>
            <person name="Wincker P."/>
            <person name="Andrew M."/>
            <person name="Anthouard V."/>
            <person name="Beever R.E."/>
            <person name="Beffa R."/>
            <person name="Benoit I."/>
            <person name="Bouzid O."/>
            <person name="Brault B."/>
            <person name="Chen Z."/>
            <person name="Choquer M."/>
            <person name="Collemare J."/>
            <person name="Cotton P."/>
            <person name="Danchin E.G."/>
            <person name="Da Silva C."/>
            <person name="Gautier A."/>
            <person name="Giraud C."/>
            <person name="Giraud T."/>
            <person name="Gonzalez C."/>
            <person name="Grossetete S."/>
            <person name="Guldener U."/>
            <person name="Henrissat B."/>
            <person name="Howlett B.J."/>
            <person name="Kodira C."/>
            <person name="Kretschmer M."/>
            <person name="Lappartient A."/>
            <person name="Leroch M."/>
            <person name="Levis C."/>
            <person name="Mauceli E."/>
            <person name="Neuveglise C."/>
            <person name="Oeser B."/>
            <person name="Pearson M."/>
            <person name="Poulain J."/>
            <person name="Poussereau N."/>
            <person name="Quesneville H."/>
            <person name="Rascle C."/>
            <person name="Schumacher J."/>
            <person name="Segurens B."/>
            <person name="Sexton A."/>
            <person name="Silva E."/>
            <person name="Sirven C."/>
            <person name="Soanes D.M."/>
            <person name="Talbot N.J."/>
            <person name="Templeton M."/>
            <person name="Yandava C."/>
            <person name="Yarden O."/>
            <person name="Zeng Q."/>
            <person name="Rollins J.A."/>
            <person name="Lebrun M.H."/>
            <person name="Dickman M."/>
        </authorList>
    </citation>
    <scope>NUCLEOTIDE SEQUENCE [LARGE SCALE GENOMIC DNA]</scope>
    <source>
        <strain evidence="4 5">B05.10</strain>
    </source>
</reference>
<gene>
    <name evidence="4" type="ORF">BCIN_05g00530</name>
</gene>
<reference evidence="4 5" key="2">
    <citation type="journal article" date="2012" name="Eukaryot. Cell">
        <title>Genome update of Botrytis cinerea strains B05.10 and T4.</title>
        <authorList>
            <person name="Staats M."/>
            <person name="van Kan J.A."/>
        </authorList>
    </citation>
    <scope>NUCLEOTIDE SEQUENCE [LARGE SCALE GENOMIC DNA]</scope>
    <source>
        <strain evidence="4 5">B05.10</strain>
    </source>
</reference>
<dbReference type="InterPro" id="IPR050789">
    <property type="entry name" value="Diverse_Enzym_Activities"/>
</dbReference>
<dbReference type="Proteomes" id="UP000001798">
    <property type="component" value="Chromosome 5"/>
</dbReference>
<sequence length="408" mass="44867">MDSFKSTIESAISAGKIPGAVTVASNATNSFTHTSSYGPQSLQPTSSTPLKADAIFWIASCTKLLTSISALQCVERGQFTLDEDVSRILPELKLEDLDILQGFDSEGKPELVKATKSITLRMLLTHTSGLAYDLFTPDLHRWRATRGEFATLDKGTVLSRCKTPLMFEPGTSWAYSTGLDWAGLMISRANNIKLEEYIHKYICAPLGITDLTFHIDQNPSLLSRLVDMTARVGGMTQFGTTADPTGALVHSEEKVWSHEQIDDAGGAGAFVSMSSYQKVLHSITISDEKLLSKAMNDKMFEGQLTEQQLATLNYIRQMQDVRYLMSPTISANTKIDHGLGGLIVLEDLEGRRRKGSMCWTGLPNLIWWADREAGVSGIYGSQLVPTADKQTIEMFEEFEKAVYAEVGA</sequence>
<dbReference type="KEGG" id="bfu:BCIN_05g00530"/>